<feature type="compositionally biased region" description="Polar residues" evidence="5">
    <location>
        <begin position="332"/>
        <end position="341"/>
    </location>
</feature>
<evidence type="ECO:0000313" key="9">
    <source>
        <dbReference type="Proteomes" id="UP000054928"/>
    </source>
</evidence>
<evidence type="ECO:0000256" key="2">
    <source>
        <dbReference type="ARBA" id="ARBA00022771"/>
    </source>
</evidence>
<dbReference type="Gene3D" id="3.30.1370.210">
    <property type="match status" value="1"/>
</dbReference>
<feature type="compositionally biased region" description="Basic and acidic residues" evidence="5">
    <location>
        <begin position="249"/>
        <end position="263"/>
    </location>
</feature>
<feature type="zinc finger region" description="C3H1-type" evidence="4">
    <location>
        <begin position="431"/>
        <end position="458"/>
    </location>
</feature>
<feature type="compositionally biased region" description="Polar residues" evidence="5">
    <location>
        <begin position="298"/>
        <end position="318"/>
    </location>
</feature>
<keyword evidence="3 4" id="KW-0862">Zinc</keyword>
<dbReference type="SUPFAM" id="SSF90229">
    <property type="entry name" value="CCCH zinc finger"/>
    <property type="match status" value="1"/>
</dbReference>
<dbReference type="SUPFAM" id="SSF48464">
    <property type="entry name" value="ENTH/VHS domain"/>
    <property type="match status" value="1"/>
</dbReference>
<sequence length="646" mass="71616">MGGHDHHREGHKSSRSGSWEGFDKMKQALDGLATAKGVSQSRIGAVAKLAAHYSKFYKHVVHDIEMFLWKAEVEHRLAGLYAIDAIIRHSHANNDPKESYVKRFFVRMSDTIAAVKKVPEQLQPKVRHVIDEWQKRGIYTSKQIEDVGGREYLSQGQSENLTPRTSPGKLASLLSIIKQKREENEQASEQHGQPRINNSHHNGRLQKDNIEGLSHQSYSERQLDDKRSVGIMGDAPNLYIGSNHMQRNINERPDDCNDRDLKKARGSRWGPPKMDKVPSNDRPTPVITSSERDGNYRFDNSSVQGLTSGSSYQPSLLQTPHGGPPRHEDWNRNTPSLSTGTEWPRDNMLSPQQGGLIRQNANPFQQGGMQPMPFTGSDDRRSPGHRVPGTSGEVCRNYLAGRCSFGDRCWHIHDPQAAPSVASRSEFAESKHKTVLCNNFPLGTCRFGDKCSFAHGEEELEKSKRYPLRPTAQNDALNGGRWQPSPGLRQGMEPTNVYVNVLAPSSQARSYGNPQVYNEQHGDRGIKGDDSSVSYAKNATSPSLSVHRLPPQVHSAAPPPVYQGSYPSVPYGAAIGSMTFANQGPSYSNGDQDRTHVSSNVPVLPSPASNSQSYGDQPTPSTKVLADDDEVETAEPEFTLEYDDDD</sequence>
<feature type="zinc finger region" description="C3H1-type" evidence="4">
    <location>
        <begin position="389"/>
        <end position="416"/>
    </location>
</feature>
<protein>
    <submittedName>
        <fullName evidence="8">RNA polymerase II C-terminal domain-binding protein RA4, contains RPR and RRM domains</fullName>
    </submittedName>
</protein>
<keyword evidence="1 4" id="KW-0479">Metal-binding</keyword>
<feature type="compositionally biased region" description="Basic and acidic residues" evidence="5">
    <location>
        <begin position="520"/>
        <end position="530"/>
    </location>
</feature>
<dbReference type="SMART" id="SM00356">
    <property type="entry name" value="ZnF_C3H1"/>
    <property type="match status" value="2"/>
</dbReference>
<keyword evidence="9" id="KW-1185">Reference proteome</keyword>
<dbReference type="GO" id="GO:0008270">
    <property type="term" value="F:zinc ion binding"/>
    <property type="evidence" value="ECO:0007669"/>
    <property type="project" value="UniProtKB-KW"/>
</dbReference>
<dbReference type="OMA" id="SRWGPPK"/>
<feature type="domain" description="C3H1-type" evidence="6">
    <location>
        <begin position="389"/>
        <end position="416"/>
    </location>
</feature>
<feature type="region of interest" description="Disordered" evidence="5">
    <location>
        <begin position="584"/>
        <end position="646"/>
    </location>
</feature>
<dbReference type="RefSeq" id="XP_024578484.1">
    <property type="nucleotide sequence ID" value="XM_024727960.1"/>
</dbReference>
<dbReference type="Proteomes" id="UP000054928">
    <property type="component" value="Unassembled WGS sequence"/>
</dbReference>
<evidence type="ECO:0000259" key="6">
    <source>
        <dbReference type="PROSITE" id="PS50103"/>
    </source>
</evidence>
<dbReference type="InterPro" id="IPR008942">
    <property type="entry name" value="ENTH_VHS"/>
</dbReference>
<dbReference type="SMART" id="SM00582">
    <property type="entry name" value="RPR"/>
    <property type="match status" value="1"/>
</dbReference>
<dbReference type="PROSITE" id="PS50103">
    <property type="entry name" value="ZF_C3H1"/>
    <property type="match status" value="2"/>
</dbReference>
<evidence type="ECO:0000256" key="1">
    <source>
        <dbReference type="ARBA" id="ARBA00022723"/>
    </source>
</evidence>
<dbReference type="InterPro" id="IPR006569">
    <property type="entry name" value="CID_dom"/>
</dbReference>
<feature type="compositionally biased region" description="Polar residues" evidence="5">
    <location>
        <begin position="509"/>
        <end position="518"/>
    </location>
</feature>
<feature type="domain" description="C3H1-type" evidence="6">
    <location>
        <begin position="431"/>
        <end position="458"/>
    </location>
</feature>
<feature type="compositionally biased region" description="Polar residues" evidence="5">
    <location>
        <begin position="531"/>
        <end position="544"/>
    </location>
</feature>
<proteinExistence type="predicted"/>
<dbReference type="GO" id="GO:0051252">
    <property type="term" value="P:regulation of RNA metabolic process"/>
    <property type="evidence" value="ECO:0007669"/>
    <property type="project" value="UniProtKB-ARBA"/>
</dbReference>
<reference evidence="9" key="1">
    <citation type="submission" date="2014-09" db="EMBL/GenBank/DDBJ databases">
        <authorList>
            <person name="Sharma Rahul"/>
            <person name="Thines Marco"/>
        </authorList>
    </citation>
    <scope>NUCLEOTIDE SEQUENCE [LARGE SCALE GENOMIC DNA]</scope>
</reference>
<evidence type="ECO:0000259" key="7">
    <source>
        <dbReference type="PROSITE" id="PS51391"/>
    </source>
</evidence>
<dbReference type="GO" id="GO:0010468">
    <property type="term" value="P:regulation of gene expression"/>
    <property type="evidence" value="ECO:0007669"/>
    <property type="project" value="UniProtKB-ARBA"/>
</dbReference>
<evidence type="ECO:0000313" key="8">
    <source>
        <dbReference type="EMBL" id="CEG42115.1"/>
    </source>
</evidence>
<dbReference type="OrthoDB" id="79367at2759"/>
<keyword evidence="2 4" id="KW-0863">Zinc-finger</keyword>
<feature type="region of interest" description="Disordered" evidence="5">
    <location>
        <begin position="459"/>
        <end position="491"/>
    </location>
</feature>
<dbReference type="FunFam" id="4.10.1000.10:FF:000003">
    <property type="entry name" value="Zinc finger CCCH domain-containing protein"/>
    <property type="match status" value="1"/>
</dbReference>
<accession>A0A0N7L5Q3</accession>
<feature type="region of interest" description="Disordered" evidence="5">
    <location>
        <begin position="181"/>
        <end position="206"/>
    </location>
</feature>
<feature type="compositionally biased region" description="Acidic residues" evidence="5">
    <location>
        <begin position="627"/>
        <end position="646"/>
    </location>
</feature>
<organism evidence="8 9">
    <name type="scientific">Plasmopara halstedii</name>
    <name type="common">Downy mildew of sunflower</name>
    <dbReference type="NCBI Taxonomy" id="4781"/>
    <lineage>
        <taxon>Eukaryota</taxon>
        <taxon>Sar</taxon>
        <taxon>Stramenopiles</taxon>
        <taxon>Oomycota</taxon>
        <taxon>Peronosporomycetes</taxon>
        <taxon>Peronosporales</taxon>
        <taxon>Peronosporaceae</taxon>
        <taxon>Plasmopara</taxon>
    </lineage>
</organism>
<dbReference type="Pfam" id="PF04818">
    <property type="entry name" value="CID"/>
    <property type="match status" value="1"/>
</dbReference>
<feature type="compositionally biased region" description="Polar residues" evidence="5">
    <location>
        <begin position="597"/>
        <end position="622"/>
    </location>
</feature>
<feature type="compositionally biased region" description="Polar residues" evidence="5">
    <location>
        <begin position="187"/>
        <end position="200"/>
    </location>
</feature>
<name>A0A0N7L5Q3_PLAHL</name>
<dbReference type="Gene3D" id="1.25.40.90">
    <property type="match status" value="1"/>
</dbReference>
<dbReference type="EMBL" id="CCYD01000610">
    <property type="protein sequence ID" value="CEG42115.1"/>
    <property type="molecule type" value="Genomic_DNA"/>
</dbReference>
<dbReference type="PROSITE" id="PS51391">
    <property type="entry name" value="CID"/>
    <property type="match status" value="1"/>
</dbReference>
<evidence type="ECO:0000256" key="3">
    <source>
        <dbReference type="ARBA" id="ARBA00022833"/>
    </source>
</evidence>
<dbReference type="InterPro" id="IPR036855">
    <property type="entry name" value="Znf_CCCH_sf"/>
</dbReference>
<feature type="region of interest" description="Disordered" evidence="5">
    <location>
        <begin position="509"/>
        <end position="558"/>
    </location>
</feature>
<feature type="domain" description="CID" evidence="7">
    <location>
        <begin position="17"/>
        <end position="155"/>
    </location>
</feature>
<evidence type="ECO:0000256" key="4">
    <source>
        <dbReference type="PROSITE-ProRule" id="PRU00723"/>
    </source>
</evidence>
<dbReference type="STRING" id="4781.A0A0N7L5Q3"/>
<dbReference type="Pfam" id="PF00642">
    <property type="entry name" value="zf-CCCH"/>
    <property type="match status" value="1"/>
</dbReference>
<dbReference type="InterPro" id="IPR000571">
    <property type="entry name" value="Znf_CCCH"/>
</dbReference>
<evidence type="ECO:0000256" key="5">
    <source>
        <dbReference type="SAM" id="MobiDB-lite"/>
    </source>
</evidence>
<feature type="region of interest" description="Disordered" evidence="5">
    <location>
        <begin position="234"/>
        <end position="346"/>
    </location>
</feature>
<dbReference type="AlphaFoldDB" id="A0A0N7L5Q3"/>
<dbReference type="GeneID" id="36407473"/>